<gene>
    <name evidence="5" type="ORF">WICMUC_000604</name>
</gene>
<dbReference type="EMBL" id="JAEUBF010000206">
    <property type="protein sequence ID" value="KAH3679861.1"/>
    <property type="molecule type" value="Genomic_DNA"/>
</dbReference>
<dbReference type="GO" id="GO:0006396">
    <property type="term" value="P:RNA processing"/>
    <property type="evidence" value="ECO:0007669"/>
    <property type="project" value="TreeGrafter"/>
</dbReference>
<comment type="caution">
    <text evidence="5">The sequence shown here is derived from an EMBL/GenBank/DDBJ whole genome shotgun (WGS) entry which is preliminary data.</text>
</comment>
<accession>A0A9P8TIA8</accession>
<evidence type="ECO:0000256" key="2">
    <source>
        <dbReference type="ARBA" id="ARBA00023242"/>
    </source>
</evidence>
<keyword evidence="2" id="KW-0539">Nucleus</keyword>
<organism evidence="5 6">
    <name type="scientific">Wickerhamomyces mucosus</name>
    <dbReference type="NCBI Taxonomy" id="1378264"/>
    <lineage>
        <taxon>Eukaryota</taxon>
        <taxon>Fungi</taxon>
        <taxon>Dikarya</taxon>
        <taxon>Ascomycota</taxon>
        <taxon>Saccharomycotina</taxon>
        <taxon>Saccharomycetes</taxon>
        <taxon>Phaffomycetales</taxon>
        <taxon>Wickerhamomycetaceae</taxon>
        <taxon>Wickerhamomyces</taxon>
    </lineage>
</organism>
<feature type="region of interest" description="Disordered" evidence="3">
    <location>
        <begin position="1"/>
        <end position="28"/>
    </location>
</feature>
<feature type="region of interest" description="Disordered" evidence="3">
    <location>
        <begin position="76"/>
        <end position="95"/>
    </location>
</feature>
<dbReference type="PANTHER" id="PTHR21686">
    <property type="entry name" value="DEOXYNUCLEOTIDYLTRANSFERASE TERMINAL-INTERACTING PROTEIN 2"/>
    <property type="match status" value="1"/>
</dbReference>
<reference evidence="5" key="2">
    <citation type="submission" date="2021-01" db="EMBL/GenBank/DDBJ databases">
        <authorList>
            <person name="Schikora-Tamarit M.A."/>
        </authorList>
    </citation>
    <scope>NUCLEOTIDE SEQUENCE</scope>
    <source>
        <strain evidence="5">CBS6341</strain>
    </source>
</reference>
<evidence type="ECO:0000256" key="1">
    <source>
        <dbReference type="ARBA" id="ARBA00004604"/>
    </source>
</evidence>
<evidence type="ECO:0000259" key="4">
    <source>
        <dbReference type="Pfam" id="PF08698"/>
    </source>
</evidence>
<comment type="subcellular location">
    <subcellularLocation>
        <location evidence="1">Nucleus</location>
        <location evidence="1">Nucleolus</location>
    </subcellularLocation>
</comment>
<dbReference type="OrthoDB" id="427886at2759"/>
<sequence length="241" mass="27884">MAIETQNLSSILESSSSPESIYSSEDSKYDNFELEDLFDELKKHKNEQQEEDIQTNNENEDDEFTKIKKSITKLPKVGGTESLSGLNNTHKKKPKQYLLSAKSENVTRINDPISVKSKGVDETVTAGSKWFNMPKGELTPQTKRDLKIIEQRAALDPKRHYKKGKWKTPEYFQMGTIVQSSAEFYSSRLKNKERHNTILQSVLNDSDTKHYFKRKYDEVQAKKTSGKKAFYKKVKEARKKF</sequence>
<dbReference type="AlphaFoldDB" id="A0A9P8TIA8"/>
<dbReference type="Proteomes" id="UP000769528">
    <property type="component" value="Unassembled WGS sequence"/>
</dbReference>
<evidence type="ECO:0000256" key="3">
    <source>
        <dbReference type="SAM" id="MobiDB-lite"/>
    </source>
</evidence>
<feature type="compositionally biased region" description="Acidic residues" evidence="3">
    <location>
        <begin position="49"/>
        <end position="63"/>
    </location>
</feature>
<evidence type="ECO:0000313" key="6">
    <source>
        <dbReference type="Proteomes" id="UP000769528"/>
    </source>
</evidence>
<name>A0A9P8TIA8_9ASCO</name>
<feature type="compositionally biased region" description="Low complexity" evidence="3">
    <location>
        <begin position="9"/>
        <end position="24"/>
    </location>
</feature>
<reference evidence="5" key="1">
    <citation type="journal article" date="2021" name="Open Biol.">
        <title>Shared evolutionary footprints suggest mitochondrial oxidative damage underlies multiple complex I losses in fungi.</title>
        <authorList>
            <person name="Schikora-Tamarit M.A."/>
            <person name="Marcet-Houben M."/>
            <person name="Nosek J."/>
            <person name="Gabaldon T."/>
        </authorList>
    </citation>
    <scope>NUCLEOTIDE SEQUENCE</scope>
    <source>
        <strain evidence="5">CBS6341</strain>
    </source>
</reference>
<dbReference type="PANTHER" id="PTHR21686:SF12">
    <property type="entry name" value="DEOXYNUCLEOTIDYLTRANSFERASE TERMINAL-INTERACTING PROTEIN 2"/>
    <property type="match status" value="1"/>
</dbReference>
<evidence type="ECO:0000313" key="5">
    <source>
        <dbReference type="EMBL" id="KAH3679861.1"/>
    </source>
</evidence>
<dbReference type="Pfam" id="PF08698">
    <property type="entry name" value="Fcf2"/>
    <property type="match status" value="1"/>
</dbReference>
<feature type="domain" description="Fcf2 pre-rRNA processing C-terminal" evidence="4">
    <location>
        <begin position="125"/>
        <end position="215"/>
    </location>
</feature>
<dbReference type="InterPro" id="IPR039883">
    <property type="entry name" value="Fcf2/DNTTIP2"/>
</dbReference>
<dbReference type="GO" id="GO:0005730">
    <property type="term" value="C:nucleolus"/>
    <property type="evidence" value="ECO:0007669"/>
    <property type="project" value="UniProtKB-SubCell"/>
</dbReference>
<feature type="region of interest" description="Disordered" evidence="3">
    <location>
        <begin position="40"/>
        <end position="71"/>
    </location>
</feature>
<dbReference type="GO" id="GO:0003723">
    <property type="term" value="F:RNA binding"/>
    <property type="evidence" value="ECO:0007669"/>
    <property type="project" value="TreeGrafter"/>
</dbReference>
<dbReference type="InterPro" id="IPR014810">
    <property type="entry name" value="Fcf2_C"/>
</dbReference>
<protein>
    <recommendedName>
        <fullName evidence="4">Fcf2 pre-rRNA processing C-terminal domain-containing protein</fullName>
    </recommendedName>
</protein>
<proteinExistence type="predicted"/>
<keyword evidence="6" id="KW-1185">Reference proteome</keyword>